<dbReference type="InterPro" id="IPR000595">
    <property type="entry name" value="cNMP-bd_dom"/>
</dbReference>
<feature type="transmembrane region" description="Helical" evidence="5">
    <location>
        <begin position="155"/>
        <end position="175"/>
    </location>
</feature>
<dbReference type="eggNOG" id="COG0659">
    <property type="taxonomic scope" value="Bacteria"/>
</dbReference>
<evidence type="ECO:0000259" key="6">
    <source>
        <dbReference type="PROSITE" id="PS50042"/>
    </source>
</evidence>
<feature type="transmembrane region" description="Helical" evidence="5">
    <location>
        <begin position="219"/>
        <end position="241"/>
    </location>
</feature>
<organism evidence="7 8">
    <name type="scientific">Rubidibacter lacunae KORDI 51-2</name>
    <dbReference type="NCBI Taxonomy" id="582515"/>
    <lineage>
        <taxon>Bacteria</taxon>
        <taxon>Bacillati</taxon>
        <taxon>Cyanobacteriota</taxon>
        <taxon>Cyanophyceae</taxon>
        <taxon>Oscillatoriophycideae</taxon>
        <taxon>Chroococcales</taxon>
        <taxon>Aphanothecaceae</taxon>
        <taxon>Rubidibacter</taxon>
    </lineage>
</organism>
<keyword evidence="4 5" id="KW-0472">Membrane</keyword>
<proteinExistence type="predicted"/>
<gene>
    <name evidence="7" type="ORF">KR51_00000840</name>
</gene>
<feature type="transmembrane region" description="Helical" evidence="5">
    <location>
        <begin position="56"/>
        <end position="75"/>
    </location>
</feature>
<keyword evidence="3 5" id="KW-1133">Transmembrane helix</keyword>
<comment type="caution">
    <text evidence="7">The sequence shown here is derived from an EMBL/GenBank/DDBJ whole genome shotgun (WGS) entry which is preliminary data.</text>
</comment>
<dbReference type="InterPro" id="IPR052706">
    <property type="entry name" value="Membrane-Transporter-like"/>
</dbReference>
<dbReference type="OrthoDB" id="9771198at2"/>
<dbReference type="Gene3D" id="2.60.120.10">
    <property type="entry name" value="Jelly Rolls"/>
    <property type="match status" value="1"/>
</dbReference>
<feature type="domain" description="Cyclic nucleotide-binding" evidence="6">
    <location>
        <begin position="616"/>
        <end position="727"/>
    </location>
</feature>
<dbReference type="PROSITE" id="PS50042">
    <property type="entry name" value="CNMP_BINDING_3"/>
    <property type="match status" value="1"/>
</dbReference>
<dbReference type="InterPro" id="IPR036513">
    <property type="entry name" value="STAS_dom_sf"/>
</dbReference>
<dbReference type="InterPro" id="IPR018490">
    <property type="entry name" value="cNMP-bd_dom_sf"/>
</dbReference>
<dbReference type="Pfam" id="PF00027">
    <property type="entry name" value="cNMP_binding"/>
    <property type="match status" value="1"/>
</dbReference>
<feature type="transmembrane region" description="Helical" evidence="5">
    <location>
        <begin position="358"/>
        <end position="378"/>
    </location>
</feature>
<dbReference type="InterPro" id="IPR014710">
    <property type="entry name" value="RmlC-like_jellyroll"/>
</dbReference>
<dbReference type="Gene3D" id="3.30.750.24">
    <property type="entry name" value="STAS domain"/>
    <property type="match status" value="1"/>
</dbReference>
<keyword evidence="8" id="KW-1185">Reference proteome</keyword>
<evidence type="ECO:0000256" key="5">
    <source>
        <dbReference type="SAM" id="Phobius"/>
    </source>
</evidence>
<reference evidence="7 8" key="1">
    <citation type="submission" date="2013-05" db="EMBL/GenBank/DDBJ databases">
        <title>Draft genome sequence of Rubidibacter lacunae KORDI 51-2.</title>
        <authorList>
            <person name="Choi D.H."/>
            <person name="Noh J.H."/>
            <person name="Kwon K.-K."/>
            <person name="Lee J.-H."/>
            <person name="Ryu J.-Y."/>
        </authorList>
    </citation>
    <scope>NUCLEOTIDE SEQUENCE [LARGE SCALE GENOMIC DNA]</scope>
    <source>
        <strain evidence="7 8">KORDI 51-2</strain>
    </source>
</reference>
<dbReference type="STRING" id="582515.KR51_00000840"/>
<protein>
    <submittedName>
        <fullName evidence="7">Sulfate permease</fullName>
    </submittedName>
</protein>
<evidence type="ECO:0000256" key="3">
    <source>
        <dbReference type="ARBA" id="ARBA00022989"/>
    </source>
</evidence>
<feature type="transmembrane region" description="Helical" evidence="5">
    <location>
        <begin position="286"/>
        <end position="304"/>
    </location>
</feature>
<feature type="transmembrane region" description="Helical" evidence="5">
    <location>
        <begin position="415"/>
        <end position="443"/>
    </location>
</feature>
<keyword evidence="2 5" id="KW-0812">Transmembrane</keyword>
<dbReference type="AlphaFoldDB" id="U5DNE8"/>
<dbReference type="GO" id="GO:0016020">
    <property type="term" value="C:membrane"/>
    <property type="evidence" value="ECO:0007669"/>
    <property type="project" value="UniProtKB-SubCell"/>
</dbReference>
<sequence length="757" mass="80645">MAIGKYGARLCASLVAELRPPQLLASTIAGGLSGLAAIVPALALAADLFGGPLEPLLPLGVLLVFFSTAIARTAIALGSQWAGAIAVVRPEQVVLLGAVASATYRQLSVAPEGADAVSTVAGAIALASVASGAVALAVGLGKVGSLARYVPSPPIGGLFAGLGWLLVRAGVLVATGLPLRWDGLGELLQAPAIWQWLTALLFALAVLESSRFRHRKLAIGLGALIGTGLFYLLLLLLQVPVSEARAVGWLLGPFATDDANGVGTLLLPLSRWQRFNWEALATPENAILVLALAGISVLAVAIALDELNLAAGRDLDLDVELRVAGCASLLAGLGTGGTGVHGADESLEARQYGGRGRLTGILSGLVLAIAATQLPSILSVCPRPIVGGLSILLGIEILEHWLIATRARLLPGDYALQLAIALAIVVFGFPTGAALGLVMTVVASAARARHRDRLEAQQFGPSDASVVLRPPHQRTLLRTRADCIYAAELRGYLFPGTVYAVLEHLYERERAPDREPLAYAIVDFRAAIEFDSAAVRYCRELQHLAARRNWTAIVSGLSPAGQYILRKNGCHLVDAVETVGAVDAESEAMLLFPDLAQAVGWCENELLMAAPPQERRFLPLAEQLKQRFADDDNAMRFMGYLEPMRLTAGDRLFRRGEETTGLYFLETGRISLQVAEADDRWRIVCVYEPGTLFGANDLYRAQSHSTDAVAERDSRLYRLTMRALSRMEALDPELALTCHRFVLSWAVALPSDPPTRL</sequence>
<evidence type="ECO:0000313" key="7">
    <source>
        <dbReference type="EMBL" id="ERN43191.1"/>
    </source>
</evidence>
<dbReference type="SUPFAM" id="SSF51206">
    <property type="entry name" value="cAMP-binding domain-like"/>
    <property type="match status" value="1"/>
</dbReference>
<name>U5DNE8_9CHRO</name>
<feature type="transmembrane region" description="Helical" evidence="5">
    <location>
        <begin position="23"/>
        <end position="44"/>
    </location>
</feature>
<feature type="transmembrane region" description="Helical" evidence="5">
    <location>
        <begin position="187"/>
        <end position="207"/>
    </location>
</feature>
<dbReference type="Proteomes" id="UP000016960">
    <property type="component" value="Unassembled WGS sequence"/>
</dbReference>
<dbReference type="InParanoid" id="U5DNE8"/>
<feature type="transmembrane region" description="Helical" evidence="5">
    <location>
        <begin position="384"/>
        <end position="403"/>
    </location>
</feature>
<feature type="transmembrane region" description="Helical" evidence="5">
    <location>
        <begin position="120"/>
        <end position="143"/>
    </location>
</feature>
<dbReference type="CDD" id="cd00038">
    <property type="entry name" value="CAP_ED"/>
    <property type="match status" value="1"/>
</dbReference>
<dbReference type="InterPro" id="IPR011547">
    <property type="entry name" value="SLC26A/SulP_dom"/>
</dbReference>
<dbReference type="RefSeq" id="WP_022603736.1">
    <property type="nucleotide sequence ID" value="NZ_ASSJ01000001.1"/>
</dbReference>
<evidence type="ECO:0000256" key="4">
    <source>
        <dbReference type="ARBA" id="ARBA00023136"/>
    </source>
</evidence>
<dbReference type="PANTHER" id="PTHR43310:SF4">
    <property type="entry name" value="AFR304WP"/>
    <property type="match status" value="1"/>
</dbReference>
<comment type="subcellular location">
    <subcellularLocation>
        <location evidence="1">Membrane</location>
        <topology evidence="1">Multi-pass membrane protein</topology>
    </subcellularLocation>
</comment>
<evidence type="ECO:0000313" key="8">
    <source>
        <dbReference type="Proteomes" id="UP000016960"/>
    </source>
</evidence>
<dbReference type="Pfam" id="PF00916">
    <property type="entry name" value="Sulfate_transp"/>
    <property type="match status" value="1"/>
</dbReference>
<evidence type="ECO:0000256" key="2">
    <source>
        <dbReference type="ARBA" id="ARBA00022692"/>
    </source>
</evidence>
<evidence type="ECO:0000256" key="1">
    <source>
        <dbReference type="ARBA" id="ARBA00004141"/>
    </source>
</evidence>
<dbReference type="PANTHER" id="PTHR43310">
    <property type="entry name" value="SULFATE TRANSPORTER YBAR-RELATED"/>
    <property type="match status" value="1"/>
</dbReference>
<accession>U5DNE8</accession>
<dbReference type="EMBL" id="ASSJ01000001">
    <property type="protein sequence ID" value="ERN43191.1"/>
    <property type="molecule type" value="Genomic_DNA"/>
</dbReference>